<evidence type="ECO:0000313" key="6">
    <source>
        <dbReference type="EMBL" id="KFM98342.1"/>
    </source>
</evidence>
<dbReference type="GO" id="GO:0016020">
    <property type="term" value="C:membrane"/>
    <property type="evidence" value="ECO:0007669"/>
    <property type="project" value="InterPro"/>
</dbReference>
<evidence type="ECO:0000259" key="4">
    <source>
        <dbReference type="PROSITE" id="PS50111"/>
    </source>
</evidence>
<dbReference type="SMART" id="SM00283">
    <property type="entry name" value="MA"/>
    <property type="match status" value="1"/>
</dbReference>
<dbReference type="STRING" id="44252.DJ90_4376"/>
<evidence type="ECO:0000259" key="5">
    <source>
        <dbReference type="PROSITE" id="PS51371"/>
    </source>
</evidence>
<sequence length="388" mass="42938">MGAQTVAELERPEPVQTIAGEPGTEVAVAPEREEAEVDVRMYCRSVPVIGREESCRSVLRRFQRESDLSCIVLCDESNKPLGILMRDRFYRFLAGRFAADLFYDRPASVFADEHPLVCDLLTPASDVVDAALNREDAHFYDSLIISENGRFYGILTVQDLMRMSRDLQREADQIRGEVVRESRSLIKDIERSVRQVSESAGRSLRESELMSGQAETGRAELEEVKASFDRVLVTSRSQAAQMAELLERTQQISSITASIQELANLSGILALNASIEAAHAGEHGRGFAVVASEIRKLALQTQKLSGDIGETLDIVNRHVQQAAATSGLTAAEMEAGHRRVGKADATFEALVRSVRSVEAREREMRDAADVAARRTETVLRELDQFTNA</sequence>
<dbReference type="Proteomes" id="UP000029278">
    <property type="component" value="Unassembled WGS sequence"/>
</dbReference>
<organism evidence="6 7">
    <name type="scientific">Paenibacillus macerans</name>
    <name type="common">Bacillus macerans</name>
    <dbReference type="NCBI Taxonomy" id="44252"/>
    <lineage>
        <taxon>Bacteria</taxon>
        <taxon>Bacillati</taxon>
        <taxon>Bacillota</taxon>
        <taxon>Bacilli</taxon>
        <taxon>Bacillales</taxon>
        <taxon>Paenibacillaceae</taxon>
        <taxon>Paenibacillus</taxon>
    </lineage>
</organism>
<proteinExistence type="predicted"/>
<dbReference type="EMBL" id="JMQA01000040">
    <property type="protein sequence ID" value="KFM98342.1"/>
    <property type="molecule type" value="Genomic_DNA"/>
</dbReference>
<dbReference type="GO" id="GO:0007165">
    <property type="term" value="P:signal transduction"/>
    <property type="evidence" value="ECO:0007669"/>
    <property type="project" value="UniProtKB-KW"/>
</dbReference>
<reference evidence="6 7" key="1">
    <citation type="submission" date="2014-04" db="EMBL/GenBank/DDBJ databases">
        <authorList>
            <person name="Bishop-Lilly K.A."/>
            <person name="Broomall S.M."/>
            <person name="Chain P.S."/>
            <person name="Chertkov O."/>
            <person name="Coyne S.R."/>
            <person name="Daligault H.E."/>
            <person name="Davenport K.W."/>
            <person name="Erkkila T."/>
            <person name="Frey K.G."/>
            <person name="Gibbons H.S."/>
            <person name="Gu W."/>
            <person name="Jaissle J."/>
            <person name="Johnson S.L."/>
            <person name="Koroleva G.I."/>
            <person name="Ladner J.T."/>
            <person name="Lo C.-C."/>
            <person name="Minogue T.D."/>
            <person name="Munk C."/>
            <person name="Palacios G.F."/>
            <person name="Redden C.L."/>
            <person name="Rosenzweig C.N."/>
            <person name="Scholz M.B."/>
            <person name="Teshima H."/>
            <person name="Xu Y."/>
        </authorList>
    </citation>
    <scope>NUCLEOTIDE SEQUENCE [LARGE SCALE GENOMIC DNA]</scope>
    <source>
        <strain evidence="6 7">8244</strain>
    </source>
</reference>
<feature type="domain" description="Methyl-accepting transducer" evidence="4">
    <location>
        <begin position="179"/>
        <end position="386"/>
    </location>
</feature>
<dbReference type="InterPro" id="IPR046342">
    <property type="entry name" value="CBS_dom_sf"/>
</dbReference>
<dbReference type="Gene3D" id="1.10.287.950">
    <property type="entry name" value="Methyl-accepting chemotaxis protein"/>
    <property type="match status" value="1"/>
</dbReference>
<evidence type="ECO:0000313" key="7">
    <source>
        <dbReference type="Proteomes" id="UP000029278"/>
    </source>
</evidence>
<dbReference type="AlphaFoldDB" id="A0A090YK75"/>
<keyword evidence="1 2" id="KW-0807">Transducer</keyword>
<dbReference type="PANTHER" id="PTHR32089">
    <property type="entry name" value="METHYL-ACCEPTING CHEMOTAXIS PROTEIN MCPB"/>
    <property type="match status" value="1"/>
</dbReference>
<evidence type="ECO:0000256" key="2">
    <source>
        <dbReference type="PROSITE-ProRule" id="PRU00284"/>
    </source>
</evidence>
<evidence type="ECO:0000256" key="3">
    <source>
        <dbReference type="PROSITE-ProRule" id="PRU00703"/>
    </source>
</evidence>
<keyword evidence="3" id="KW-0129">CBS domain</keyword>
<gene>
    <name evidence="6" type="ORF">DJ90_4376</name>
</gene>
<dbReference type="RefSeq" id="WP_036624371.1">
    <property type="nucleotide sequence ID" value="NZ_BGML01000001.1"/>
</dbReference>
<dbReference type="SUPFAM" id="SSF54631">
    <property type="entry name" value="CBS-domain pair"/>
    <property type="match status" value="1"/>
</dbReference>
<keyword evidence="7" id="KW-1185">Reference proteome</keyword>
<evidence type="ECO:0000256" key="1">
    <source>
        <dbReference type="ARBA" id="ARBA00023224"/>
    </source>
</evidence>
<comment type="caution">
    <text evidence="6">The sequence shown here is derived from an EMBL/GenBank/DDBJ whole genome shotgun (WGS) entry which is preliminary data.</text>
</comment>
<dbReference type="PANTHER" id="PTHR32089:SF112">
    <property type="entry name" value="LYSOZYME-LIKE PROTEIN-RELATED"/>
    <property type="match status" value="1"/>
</dbReference>
<dbReference type="Gene3D" id="3.10.580.10">
    <property type="entry name" value="CBS-domain"/>
    <property type="match status" value="1"/>
</dbReference>
<dbReference type="PROSITE" id="PS50111">
    <property type="entry name" value="CHEMOTAXIS_TRANSDUC_2"/>
    <property type="match status" value="1"/>
</dbReference>
<dbReference type="SUPFAM" id="SSF58104">
    <property type="entry name" value="Methyl-accepting chemotaxis protein (MCP) signaling domain"/>
    <property type="match status" value="1"/>
</dbReference>
<accession>A0A090YK75</accession>
<dbReference type="Pfam" id="PF00015">
    <property type="entry name" value="MCPsignal"/>
    <property type="match status" value="1"/>
</dbReference>
<dbReference type="Pfam" id="PF00571">
    <property type="entry name" value="CBS"/>
    <property type="match status" value="2"/>
</dbReference>
<feature type="domain" description="CBS" evidence="5">
    <location>
        <begin position="42"/>
        <end position="101"/>
    </location>
</feature>
<dbReference type="InterPro" id="IPR004089">
    <property type="entry name" value="MCPsignal_dom"/>
</dbReference>
<dbReference type="PATRIC" id="fig|44252.3.peg.4944"/>
<name>A0A090YK75_PAEMA</name>
<dbReference type="GeneID" id="77008462"/>
<protein>
    <submittedName>
        <fullName evidence="6">CBS domain protein</fullName>
    </submittedName>
</protein>
<dbReference type="HOGENOM" id="CLU_711409_0_0_9"/>
<dbReference type="InterPro" id="IPR000644">
    <property type="entry name" value="CBS_dom"/>
</dbReference>
<dbReference type="PROSITE" id="PS51371">
    <property type="entry name" value="CBS"/>
    <property type="match status" value="1"/>
</dbReference>